<comment type="caution">
    <text evidence="1">The sequence shown here is derived from an EMBL/GenBank/DDBJ whole genome shotgun (WGS) entry which is preliminary data.</text>
</comment>
<dbReference type="OrthoDB" id="9815878at2"/>
<evidence type="ECO:0000313" key="2">
    <source>
        <dbReference type="Proteomes" id="UP000249522"/>
    </source>
</evidence>
<proteinExistence type="predicted"/>
<protein>
    <submittedName>
        <fullName evidence="1">Uncharacterized protein</fullName>
    </submittedName>
</protein>
<keyword evidence="2" id="KW-1185">Reference proteome</keyword>
<dbReference type="Proteomes" id="UP000249522">
    <property type="component" value="Unassembled WGS sequence"/>
</dbReference>
<dbReference type="EMBL" id="QKRB01000028">
    <property type="protein sequence ID" value="PZD97265.1"/>
    <property type="molecule type" value="Genomic_DNA"/>
</dbReference>
<accession>A0A2W1LQZ4</accession>
<dbReference type="Pfam" id="PF25753">
    <property type="entry name" value="SF0329"/>
    <property type="match status" value="1"/>
</dbReference>
<gene>
    <name evidence="1" type="ORF">DNH61_02585</name>
</gene>
<dbReference type="InterPro" id="IPR057955">
    <property type="entry name" value="SF0329-like"/>
</dbReference>
<dbReference type="AlphaFoldDB" id="A0A2W1LQZ4"/>
<name>A0A2W1LQZ4_9BACL</name>
<reference evidence="1 2" key="1">
    <citation type="submission" date="2018-06" db="EMBL/GenBank/DDBJ databases">
        <title>Paenibacillus imtechensis sp. nov.</title>
        <authorList>
            <person name="Pinnaka A.K."/>
            <person name="Singh H."/>
            <person name="Kaur M."/>
        </authorList>
    </citation>
    <scope>NUCLEOTIDE SEQUENCE [LARGE SCALE GENOMIC DNA]</scope>
    <source>
        <strain evidence="1 2">SMB1</strain>
    </source>
</reference>
<organism evidence="1 2">
    <name type="scientific">Paenibacillus sambharensis</name>
    <dbReference type="NCBI Taxonomy" id="1803190"/>
    <lineage>
        <taxon>Bacteria</taxon>
        <taxon>Bacillati</taxon>
        <taxon>Bacillota</taxon>
        <taxon>Bacilli</taxon>
        <taxon>Bacillales</taxon>
        <taxon>Paenibacillaceae</taxon>
        <taxon>Paenibacillus</taxon>
    </lineage>
</organism>
<dbReference type="RefSeq" id="WP_111145123.1">
    <property type="nucleotide sequence ID" value="NZ_QKRB01000028.1"/>
</dbReference>
<sequence>MQWSRLKKQLEDCLCDSLKGRIDFQSTRYRGSHDQQGRAWITFDKEIIYDFCTIRRSFKFNSLANELRKKTNDVNWRDREQADGYRNAYRLAEEILEFEGEYSQYDFYRAAVKYLNLSIEAAMTSDDSIVRALSMFDKRLGKKRLAQMEADVNEKSIVNLFKTIRLNTEGYL</sequence>
<evidence type="ECO:0000313" key="1">
    <source>
        <dbReference type="EMBL" id="PZD97265.1"/>
    </source>
</evidence>